<dbReference type="Proteomes" id="UP000631553">
    <property type="component" value="Unassembled WGS sequence"/>
</dbReference>
<sequence length="375" mass="39352">MTPRPAGVRWRLPVLAAGGSALLAGLYAALLLLGLPVPAPDAPLEQVHGPLMVFGFVGTVVALERAVALRARWALLAPACSGAGGLALVLTGPSLPGRLLLMTASVLLLLIYRQLWRRQPGPALLAQATGALSWYAATLLWLAGFGVPEIAPWLATFVVATIAGERLELAHLTLPRHGERWFLAALAALTAGVTATVLWPSVGAYLFGVGLLAIVAWLAVYDVARRTVRATGLPRYVAVGLLTGYAWLGLAGLLWAGAGPVTDGPRYDATLHLVFLGFTMSMIFVHAPVILPAVLRRPLPYRPWLYAPLALLHATLAVRVLMGDALGVQTVWRWAGLGNVLAVLGFVACAVAAARGAGRGRTRPAAVPPVVAAVR</sequence>
<feature type="transmembrane region" description="Helical" evidence="1">
    <location>
        <begin position="334"/>
        <end position="354"/>
    </location>
</feature>
<organism evidence="2 3">
    <name type="scientific">Micromonospora purpureochromogenes</name>
    <dbReference type="NCBI Taxonomy" id="47872"/>
    <lineage>
        <taxon>Bacteria</taxon>
        <taxon>Bacillati</taxon>
        <taxon>Actinomycetota</taxon>
        <taxon>Actinomycetes</taxon>
        <taxon>Micromonosporales</taxon>
        <taxon>Micromonosporaceae</taxon>
        <taxon>Micromonospora</taxon>
    </lineage>
</organism>
<evidence type="ECO:0000256" key="1">
    <source>
        <dbReference type="SAM" id="Phobius"/>
    </source>
</evidence>
<feature type="transmembrane region" description="Helical" evidence="1">
    <location>
        <begin position="47"/>
        <end position="64"/>
    </location>
</feature>
<reference evidence="2 3" key="1">
    <citation type="submission" date="2020-07" db="EMBL/GenBank/DDBJ databases">
        <title>Sequencing the genomes of 1000 actinobacteria strains.</title>
        <authorList>
            <person name="Klenk H.-P."/>
        </authorList>
    </citation>
    <scope>NUCLEOTIDE SEQUENCE [LARGE SCALE GENOMIC DNA]</scope>
    <source>
        <strain evidence="2 3">DSM 43814</strain>
    </source>
</reference>
<feature type="transmembrane region" description="Helical" evidence="1">
    <location>
        <begin position="303"/>
        <end position="322"/>
    </location>
</feature>
<feature type="transmembrane region" description="Helical" evidence="1">
    <location>
        <begin position="236"/>
        <end position="258"/>
    </location>
</feature>
<feature type="transmembrane region" description="Helical" evidence="1">
    <location>
        <begin position="12"/>
        <end position="35"/>
    </location>
</feature>
<keyword evidence="3" id="KW-1185">Reference proteome</keyword>
<evidence type="ECO:0000313" key="2">
    <source>
        <dbReference type="EMBL" id="NYF59946.1"/>
    </source>
</evidence>
<gene>
    <name evidence="2" type="ORF">HDA35_005777</name>
</gene>
<dbReference type="EMBL" id="JACCCQ010000001">
    <property type="protein sequence ID" value="NYF59946.1"/>
    <property type="molecule type" value="Genomic_DNA"/>
</dbReference>
<feature type="transmembrane region" description="Helical" evidence="1">
    <location>
        <begin position="181"/>
        <end position="199"/>
    </location>
</feature>
<feature type="transmembrane region" description="Helical" evidence="1">
    <location>
        <begin position="95"/>
        <end position="112"/>
    </location>
</feature>
<accession>A0ABX2RUB1</accession>
<evidence type="ECO:0000313" key="3">
    <source>
        <dbReference type="Proteomes" id="UP000631553"/>
    </source>
</evidence>
<protein>
    <recommendedName>
        <fullName evidence="4">NnrS family protein</fullName>
    </recommendedName>
</protein>
<feature type="transmembrane region" description="Helical" evidence="1">
    <location>
        <begin position="124"/>
        <end position="144"/>
    </location>
</feature>
<feature type="transmembrane region" description="Helical" evidence="1">
    <location>
        <begin position="205"/>
        <end position="224"/>
    </location>
</feature>
<feature type="transmembrane region" description="Helical" evidence="1">
    <location>
        <begin position="71"/>
        <end position="89"/>
    </location>
</feature>
<name>A0ABX2RUB1_9ACTN</name>
<dbReference type="RefSeq" id="WP_179805540.1">
    <property type="nucleotide sequence ID" value="NZ_JACCCQ010000001.1"/>
</dbReference>
<evidence type="ECO:0008006" key="4">
    <source>
        <dbReference type="Google" id="ProtNLM"/>
    </source>
</evidence>
<proteinExistence type="predicted"/>
<keyword evidence="1" id="KW-0472">Membrane</keyword>
<keyword evidence="1" id="KW-0812">Transmembrane</keyword>
<keyword evidence="1" id="KW-1133">Transmembrane helix</keyword>
<feature type="transmembrane region" description="Helical" evidence="1">
    <location>
        <begin position="270"/>
        <end position="291"/>
    </location>
</feature>
<comment type="caution">
    <text evidence="2">The sequence shown here is derived from an EMBL/GenBank/DDBJ whole genome shotgun (WGS) entry which is preliminary data.</text>
</comment>
<feature type="transmembrane region" description="Helical" evidence="1">
    <location>
        <begin position="150"/>
        <end position="169"/>
    </location>
</feature>